<evidence type="ECO:0000256" key="1">
    <source>
        <dbReference type="SAM" id="MobiDB-lite"/>
    </source>
</evidence>
<dbReference type="Proteomes" id="UP000092993">
    <property type="component" value="Unassembled WGS sequence"/>
</dbReference>
<evidence type="ECO:0000313" key="3">
    <source>
        <dbReference type="Proteomes" id="UP000092993"/>
    </source>
</evidence>
<comment type="caution">
    <text evidence="2">The sequence shown here is derived from an EMBL/GenBank/DDBJ whole genome shotgun (WGS) entry which is preliminary data.</text>
</comment>
<dbReference type="AlphaFoldDB" id="A0A1C7LKE4"/>
<dbReference type="EMBL" id="LUGG01000047">
    <property type="protein sequence ID" value="OBZ65235.1"/>
    <property type="molecule type" value="Genomic_DNA"/>
</dbReference>
<name>A0A1C7LKE4_GRIFR</name>
<sequence>MRTFSQHKEKLKRVAAAKRAEAGRQASAPLWLPPPSPEWVVARQAFQAMVDDSRYDPEAARLYSVPPLHVFYTDPSRELLHNWIRIRPWCLQQIFNPPKHGKVLMTKTQWKIALQGKYYAVDYSGCRRDPESPLCDIKRLPIAPSPSKRPRIEPGGSVQGANSRRPYADHRMSDRVDINVRFGVYAGFLPYNREERFKWGGTSVDYNTIVSNNDIAVHVLWELSVLNFRFELLMLDRIEAPHRYGTTAAQVQRESLVVEVWGGGDILPHLDDAFVSVSRSERRSQ</sequence>
<keyword evidence="3" id="KW-1185">Reference proteome</keyword>
<dbReference type="STRING" id="5627.A0A1C7LKE4"/>
<protein>
    <submittedName>
        <fullName evidence="2">Uncharacterized protein</fullName>
    </submittedName>
</protein>
<dbReference type="OrthoDB" id="2803447at2759"/>
<proteinExistence type="predicted"/>
<gene>
    <name evidence="2" type="ORF">A0H81_14715</name>
</gene>
<accession>A0A1C7LKE4</accession>
<reference evidence="2 3" key="1">
    <citation type="submission" date="2016-03" db="EMBL/GenBank/DDBJ databases">
        <title>Whole genome sequencing of Grifola frondosa 9006-11.</title>
        <authorList>
            <person name="Min B."/>
            <person name="Park H."/>
            <person name="Kim J.-G."/>
            <person name="Cho H."/>
            <person name="Oh Y.-L."/>
            <person name="Kong W.-S."/>
            <person name="Choi I.-G."/>
        </authorList>
    </citation>
    <scope>NUCLEOTIDE SEQUENCE [LARGE SCALE GENOMIC DNA]</scope>
    <source>
        <strain evidence="2 3">9006-11</strain>
    </source>
</reference>
<organism evidence="2 3">
    <name type="scientific">Grifola frondosa</name>
    <name type="common">Maitake</name>
    <name type="synonym">Polyporus frondosus</name>
    <dbReference type="NCBI Taxonomy" id="5627"/>
    <lineage>
        <taxon>Eukaryota</taxon>
        <taxon>Fungi</taxon>
        <taxon>Dikarya</taxon>
        <taxon>Basidiomycota</taxon>
        <taxon>Agaricomycotina</taxon>
        <taxon>Agaricomycetes</taxon>
        <taxon>Polyporales</taxon>
        <taxon>Grifolaceae</taxon>
        <taxon>Grifola</taxon>
    </lineage>
</organism>
<evidence type="ECO:0000313" key="2">
    <source>
        <dbReference type="EMBL" id="OBZ65235.1"/>
    </source>
</evidence>
<feature type="region of interest" description="Disordered" evidence="1">
    <location>
        <begin position="143"/>
        <end position="166"/>
    </location>
</feature>